<feature type="transmembrane region" description="Helical" evidence="7">
    <location>
        <begin position="156"/>
        <end position="173"/>
    </location>
</feature>
<evidence type="ECO:0000313" key="9">
    <source>
        <dbReference type="EMBL" id="RDU36756.1"/>
    </source>
</evidence>
<keyword evidence="5 7" id="KW-1133">Transmembrane helix</keyword>
<evidence type="ECO:0000313" key="10">
    <source>
        <dbReference type="Proteomes" id="UP000257144"/>
    </source>
</evidence>
<feature type="domain" description="EamA" evidence="8">
    <location>
        <begin position="184"/>
        <end position="320"/>
    </location>
</feature>
<comment type="similarity">
    <text evidence="2">Belongs to the EamA transporter family.</text>
</comment>
<keyword evidence="10" id="KW-1185">Reference proteome</keyword>
<dbReference type="EMBL" id="QNQT01000004">
    <property type="protein sequence ID" value="RDU36756.1"/>
    <property type="molecule type" value="Genomic_DNA"/>
</dbReference>
<feature type="transmembrane region" description="Helical" evidence="7">
    <location>
        <begin position="38"/>
        <end position="62"/>
    </location>
</feature>
<evidence type="ECO:0000256" key="2">
    <source>
        <dbReference type="ARBA" id="ARBA00007362"/>
    </source>
</evidence>
<comment type="subcellular location">
    <subcellularLocation>
        <location evidence="1">Cell membrane</location>
        <topology evidence="1">Multi-pass membrane protein</topology>
    </subcellularLocation>
</comment>
<dbReference type="OrthoDB" id="4529062at2"/>
<evidence type="ECO:0000256" key="3">
    <source>
        <dbReference type="ARBA" id="ARBA00022475"/>
    </source>
</evidence>
<dbReference type="InterPro" id="IPR000620">
    <property type="entry name" value="EamA_dom"/>
</dbReference>
<feature type="transmembrane region" description="Helical" evidence="7">
    <location>
        <begin position="248"/>
        <end position="268"/>
    </location>
</feature>
<feature type="transmembrane region" description="Helical" evidence="7">
    <location>
        <begin position="280"/>
        <end position="299"/>
    </location>
</feature>
<keyword evidence="4 7" id="KW-0812">Transmembrane</keyword>
<proteinExistence type="inferred from homology"/>
<evidence type="ECO:0000256" key="5">
    <source>
        <dbReference type="ARBA" id="ARBA00022989"/>
    </source>
</evidence>
<sequence>MDLNRKREGSAHPPSLSLLRPCPETERRKRKVERKQNFRTYAILVAVMAAWGLNVIATKIIVTAFTPVTITSLRIFTACVTVFLVLFLLKKVRMPSRNELIYTFAASIFNVVCHHYFLSVGLTKTTASNAGLILGLGPLLSAILAAVFLGTRITAIRFCGVLAGLAGVSFIVLENSPGIGAVSIGDFFIFLSILTQAGSFILIKKVSRTMDARLMTGYMLLFGSLMLFFISIVQEPGAIKEIPGAPAFVWPVFFASAIIATALGHMSYNSAISKVGVAESAIFINLSPFFSLVGAAVFLNETITFSHLAGFILILAGVLLGSGALEEWHARGKKPFWKHKAQQR</sequence>
<evidence type="ECO:0000256" key="7">
    <source>
        <dbReference type="SAM" id="Phobius"/>
    </source>
</evidence>
<dbReference type="InterPro" id="IPR050638">
    <property type="entry name" value="AA-Vitamin_Transporters"/>
</dbReference>
<gene>
    <name evidence="9" type="ORF">DRW41_11940</name>
</gene>
<organism evidence="9 10">
    <name type="scientific">Neobacillus piezotolerans</name>
    <dbReference type="NCBI Taxonomy" id="2259171"/>
    <lineage>
        <taxon>Bacteria</taxon>
        <taxon>Bacillati</taxon>
        <taxon>Bacillota</taxon>
        <taxon>Bacilli</taxon>
        <taxon>Bacillales</taxon>
        <taxon>Bacillaceae</taxon>
        <taxon>Neobacillus</taxon>
    </lineage>
</organism>
<feature type="transmembrane region" description="Helical" evidence="7">
    <location>
        <begin position="68"/>
        <end position="88"/>
    </location>
</feature>
<evidence type="ECO:0000256" key="4">
    <source>
        <dbReference type="ARBA" id="ARBA00022692"/>
    </source>
</evidence>
<comment type="caution">
    <text evidence="9">The sequence shown here is derived from an EMBL/GenBank/DDBJ whole genome shotgun (WGS) entry which is preliminary data.</text>
</comment>
<evidence type="ECO:0000256" key="1">
    <source>
        <dbReference type="ARBA" id="ARBA00004651"/>
    </source>
</evidence>
<evidence type="ECO:0000256" key="6">
    <source>
        <dbReference type="ARBA" id="ARBA00023136"/>
    </source>
</evidence>
<feature type="transmembrane region" description="Helical" evidence="7">
    <location>
        <begin position="100"/>
        <end position="118"/>
    </location>
</feature>
<name>A0A3D8GRP6_9BACI</name>
<feature type="transmembrane region" description="Helical" evidence="7">
    <location>
        <begin position="215"/>
        <end position="233"/>
    </location>
</feature>
<dbReference type="PANTHER" id="PTHR32322:SF18">
    <property type="entry name" value="S-ADENOSYLMETHIONINE_S-ADENOSYLHOMOCYSTEINE TRANSPORTER"/>
    <property type="match status" value="1"/>
</dbReference>
<protein>
    <submittedName>
        <fullName evidence="9">EamA/RhaT family transporter</fullName>
    </submittedName>
</protein>
<feature type="transmembrane region" description="Helical" evidence="7">
    <location>
        <begin position="305"/>
        <end position="325"/>
    </location>
</feature>
<feature type="transmembrane region" description="Helical" evidence="7">
    <location>
        <begin position="179"/>
        <end position="203"/>
    </location>
</feature>
<keyword evidence="3" id="KW-1003">Cell membrane</keyword>
<dbReference type="Pfam" id="PF00892">
    <property type="entry name" value="EamA"/>
    <property type="match status" value="2"/>
</dbReference>
<dbReference type="InterPro" id="IPR037185">
    <property type="entry name" value="EmrE-like"/>
</dbReference>
<reference evidence="9 10" key="1">
    <citation type="submission" date="2018-07" db="EMBL/GenBank/DDBJ databases">
        <title>Bacillus sp. YLB-04 draft genome sequence.</title>
        <authorList>
            <person name="Yu L."/>
            <person name="Tang X."/>
        </authorList>
    </citation>
    <scope>NUCLEOTIDE SEQUENCE [LARGE SCALE GENOMIC DNA]</scope>
    <source>
        <strain evidence="9 10">YLB-04</strain>
    </source>
</reference>
<keyword evidence="6 7" id="KW-0472">Membrane</keyword>
<accession>A0A3D8GRP6</accession>
<evidence type="ECO:0000259" key="8">
    <source>
        <dbReference type="Pfam" id="PF00892"/>
    </source>
</evidence>
<dbReference type="AlphaFoldDB" id="A0A3D8GRP6"/>
<dbReference type="Proteomes" id="UP000257144">
    <property type="component" value="Unassembled WGS sequence"/>
</dbReference>
<dbReference type="GO" id="GO:0005886">
    <property type="term" value="C:plasma membrane"/>
    <property type="evidence" value="ECO:0007669"/>
    <property type="project" value="UniProtKB-SubCell"/>
</dbReference>
<feature type="transmembrane region" description="Helical" evidence="7">
    <location>
        <begin position="130"/>
        <end position="149"/>
    </location>
</feature>
<dbReference type="SUPFAM" id="SSF103481">
    <property type="entry name" value="Multidrug resistance efflux transporter EmrE"/>
    <property type="match status" value="2"/>
</dbReference>
<feature type="domain" description="EamA" evidence="8">
    <location>
        <begin position="43"/>
        <end position="172"/>
    </location>
</feature>
<dbReference type="PANTHER" id="PTHR32322">
    <property type="entry name" value="INNER MEMBRANE TRANSPORTER"/>
    <property type="match status" value="1"/>
</dbReference>